<reference evidence="3" key="1">
    <citation type="submission" date="2015-10" db="EMBL/GenBank/DDBJ databases">
        <title>Draft Genome Sequences of 11 Lactococcus lactis subspecies cremoris strains.</title>
        <authorList>
            <person name="Wels M."/>
            <person name="Backus L."/>
            <person name="Boekhorst J."/>
            <person name="Dijkstra A."/>
            <person name="Beerthuizen M."/>
            <person name="Kelly W."/>
            <person name="Siezen R."/>
            <person name="Bachmann H."/>
            <person name="Van Hijum S."/>
        </authorList>
    </citation>
    <scope>NUCLEOTIDE SEQUENCE [LARGE SCALE GENOMIC DNA]</scope>
    <source>
        <strain evidence="3">N42</strain>
    </source>
</reference>
<comment type="caution">
    <text evidence="2">The sequence shown here is derived from an EMBL/GenBank/DDBJ whole genome shotgun (WGS) entry which is preliminary data.</text>
</comment>
<dbReference type="RefSeq" id="WP_058212910.1">
    <property type="nucleotide sequence ID" value="NZ_LKLW01000087.1"/>
</dbReference>
<dbReference type="PATRIC" id="fig|1360.116.peg.1158"/>
<evidence type="ECO:0000313" key="3">
    <source>
        <dbReference type="Proteomes" id="UP000052991"/>
    </source>
</evidence>
<sequence length="231" mass="27192">MNSIDCDNLKIEINRFIDLLKQIESSLIDFPLATNDCCSMKIEIVDRNEAESVFKSMKSNAIIMLYNFVEAGVRTTMYDYYTYFNNKKFTYSTTILEIKKLWIQHKTKEFKENYITDQVFDMIENSINNEYKVALDFDKDFSLSGNADVREIKTILDRHGLQYEVSQFKDYGGSLRTIKDMRNRLAHGNISFEDNGKGFTLSDLEQYRNQTYDCMQYFMEVVKSSFTEQLV</sequence>
<evidence type="ECO:0000313" key="2">
    <source>
        <dbReference type="EMBL" id="KSU26870.1"/>
    </source>
</evidence>
<accession>A0A0V8ELW1</accession>
<proteinExistence type="predicted"/>
<dbReference type="EMBL" id="LKLW01000087">
    <property type="protein sequence ID" value="KSU26870.1"/>
    <property type="molecule type" value="Genomic_DNA"/>
</dbReference>
<organism evidence="2 3">
    <name type="scientific">Lactococcus lactis subsp. lactis</name>
    <name type="common">Streptococcus lactis</name>
    <dbReference type="NCBI Taxonomy" id="1360"/>
    <lineage>
        <taxon>Bacteria</taxon>
        <taxon>Bacillati</taxon>
        <taxon>Bacillota</taxon>
        <taxon>Bacilli</taxon>
        <taxon>Lactobacillales</taxon>
        <taxon>Streptococcaceae</taxon>
        <taxon>Lactococcus</taxon>
    </lineage>
</organism>
<protein>
    <recommendedName>
        <fullName evidence="1">MAE-28990/MAE-18760-like HEPN domain-containing protein</fullName>
    </recommendedName>
</protein>
<evidence type="ECO:0000259" key="1">
    <source>
        <dbReference type="Pfam" id="PF18737"/>
    </source>
</evidence>
<gene>
    <name evidence="2" type="ORF">N42_1405</name>
</gene>
<feature type="domain" description="MAE-28990/MAE-18760-like HEPN" evidence="1">
    <location>
        <begin position="8"/>
        <end position="223"/>
    </location>
</feature>
<dbReference type="AlphaFoldDB" id="A0A0V8ELW1"/>
<dbReference type="InterPro" id="IPR040788">
    <property type="entry name" value="HEPN_MAE_28990"/>
</dbReference>
<name>A0A0V8ELW1_LACLL</name>
<dbReference type="Proteomes" id="UP000052991">
    <property type="component" value="Unassembled WGS sequence"/>
</dbReference>
<dbReference type="Pfam" id="PF18737">
    <property type="entry name" value="HEPN_MAE_28990"/>
    <property type="match status" value="1"/>
</dbReference>